<gene>
    <name evidence="3" type="ORF">Ctob_014773</name>
</gene>
<evidence type="ECO:0000256" key="1">
    <source>
        <dbReference type="SAM" id="Coils"/>
    </source>
</evidence>
<evidence type="ECO:0000313" key="3">
    <source>
        <dbReference type="EMBL" id="KOO53451.1"/>
    </source>
</evidence>
<dbReference type="AlphaFoldDB" id="A0A0M0LR54"/>
<protein>
    <submittedName>
        <fullName evidence="3">Uncharacterized protein</fullName>
    </submittedName>
</protein>
<feature type="region of interest" description="Disordered" evidence="2">
    <location>
        <begin position="313"/>
        <end position="343"/>
    </location>
</feature>
<proteinExistence type="predicted"/>
<sequence length="369" mass="41254">MDLCTSALQEEAVLQRKQLHEKEMFWKLKLETNRVAATAQLRNETRKLEANHETSLRQRLLEQREQLLSGSDGGLRDALQRLDEADEQIHELKRSIAVLNHDLKAASVEQLEAAEQAFEARRHNEELQVEAQEEARRVAKLRNELEDSAVHVARLTKQLEDLAGAKAEADALRTDMWALQTMAEAMRGRAEAAESARDAAYAERDEYRAEYRDAKAQQEAFRMELEVAIADLAQARVVATEAEERMADMERLKEEMEQKATDAFGQKLVAAEAVAVAAREQAVKAEQHATTVEQALAASKALVQELQALRDQARAEGGGPVPAPPEPSRTLRNRVPAGNAAAERDVRNAINKAKANGDPLYTVFYSRLY</sequence>
<feature type="coiled-coil region" evidence="1">
    <location>
        <begin position="75"/>
        <end position="266"/>
    </location>
</feature>
<comment type="caution">
    <text evidence="3">The sequence shown here is derived from an EMBL/GenBank/DDBJ whole genome shotgun (WGS) entry which is preliminary data.</text>
</comment>
<evidence type="ECO:0000313" key="4">
    <source>
        <dbReference type="Proteomes" id="UP000037460"/>
    </source>
</evidence>
<dbReference type="EMBL" id="JWZX01000221">
    <property type="protein sequence ID" value="KOO53451.1"/>
    <property type="molecule type" value="Genomic_DNA"/>
</dbReference>
<dbReference type="Proteomes" id="UP000037460">
    <property type="component" value="Unassembled WGS sequence"/>
</dbReference>
<accession>A0A0M0LR54</accession>
<name>A0A0M0LR54_9EUKA</name>
<keyword evidence="4" id="KW-1185">Reference proteome</keyword>
<reference evidence="4" key="1">
    <citation type="journal article" date="2015" name="PLoS Genet.">
        <title>Genome Sequence and Transcriptome Analyses of Chrysochromulina tobin: Metabolic Tools for Enhanced Algal Fitness in the Prominent Order Prymnesiales (Haptophyceae).</title>
        <authorList>
            <person name="Hovde B.T."/>
            <person name="Deodato C.R."/>
            <person name="Hunsperger H.M."/>
            <person name="Ryken S.A."/>
            <person name="Yost W."/>
            <person name="Jha R.K."/>
            <person name="Patterson J."/>
            <person name="Monnat R.J. Jr."/>
            <person name="Barlow S.B."/>
            <person name="Starkenburg S.R."/>
            <person name="Cattolico R.A."/>
        </authorList>
    </citation>
    <scope>NUCLEOTIDE SEQUENCE</scope>
    <source>
        <strain evidence="4">CCMP291</strain>
    </source>
</reference>
<organism evidence="3 4">
    <name type="scientific">Chrysochromulina tobinii</name>
    <dbReference type="NCBI Taxonomy" id="1460289"/>
    <lineage>
        <taxon>Eukaryota</taxon>
        <taxon>Haptista</taxon>
        <taxon>Haptophyta</taxon>
        <taxon>Prymnesiophyceae</taxon>
        <taxon>Prymnesiales</taxon>
        <taxon>Chrysochromulinaceae</taxon>
        <taxon>Chrysochromulina</taxon>
    </lineage>
</organism>
<keyword evidence="1" id="KW-0175">Coiled coil</keyword>
<evidence type="ECO:0000256" key="2">
    <source>
        <dbReference type="SAM" id="MobiDB-lite"/>
    </source>
</evidence>